<name>J7G8V1_9CRYP</name>
<accession>J7G8V1</accession>
<dbReference type="GO" id="GO:0005730">
    <property type="term" value="C:nucleolus"/>
    <property type="evidence" value="ECO:0007669"/>
    <property type="project" value="TreeGrafter"/>
</dbReference>
<dbReference type="InterPro" id="IPR007109">
    <property type="entry name" value="Brix"/>
</dbReference>
<dbReference type="PANTHER" id="PTHR22734">
    <property type="entry name" value="U3 SMALL NUCLEOLAR RIBONUCLEOPROTEIN PROTEIN IMP4"/>
    <property type="match status" value="1"/>
</dbReference>
<dbReference type="GO" id="GO:0000470">
    <property type="term" value="P:maturation of LSU-rRNA"/>
    <property type="evidence" value="ECO:0007669"/>
    <property type="project" value="TreeGrafter"/>
</dbReference>
<dbReference type="Pfam" id="PF04427">
    <property type="entry name" value="Brix"/>
    <property type="match status" value="1"/>
</dbReference>
<dbReference type="GO" id="GO:0030687">
    <property type="term" value="C:preribosome, large subunit precursor"/>
    <property type="evidence" value="ECO:0007669"/>
    <property type="project" value="TreeGrafter"/>
</dbReference>
<dbReference type="EMBL" id="CP003682">
    <property type="protein sequence ID" value="AFP65678.1"/>
    <property type="molecule type" value="Genomic_DNA"/>
</dbReference>
<evidence type="ECO:0000313" key="2">
    <source>
        <dbReference type="EMBL" id="AFP65678.1"/>
    </source>
</evidence>
<keyword evidence="2" id="KW-0542">Nucleomorph</keyword>
<organism evidence="2 3">
    <name type="scientific">Chroomonas mesostigmatica CCMP1168</name>
    <dbReference type="NCBI Taxonomy" id="1195612"/>
    <lineage>
        <taxon>Eukaryota</taxon>
        <taxon>Cryptophyceae</taxon>
        <taxon>Pyrenomonadales</taxon>
        <taxon>Chroomonadaceae</taxon>
        <taxon>Chroomonas</taxon>
    </lineage>
</organism>
<reference evidence="2 3" key="1">
    <citation type="journal article" date="2012" name="Genome Biol. Evol.">
        <title>Nucleomorph genome sequence of the cryptophyte alga Chroomonas mesostigmatica CCMP1168 reveals lineage-specific gene loss and genome complexity.</title>
        <authorList>
            <person name="Moore C.E."/>
            <person name="Curtis B."/>
            <person name="Mills T."/>
            <person name="Tanifuji G."/>
            <person name="Archibald J.M."/>
        </authorList>
    </citation>
    <scope>NUCLEOTIDE SEQUENCE [LARGE SCALE GENOMIC DNA]</scope>
    <source>
        <strain evidence="2 3">CCMP1168</strain>
    </source>
</reference>
<geneLocation type="nucleomorph" evidence="2"/>
<sequence>MTVIKNTIVGITTSSQPSKKLLYIIKDFLKILDGSKYFKRKKFKIKQILCYLKSKEIKTLLIFKEKKNWAYDIWIINMREKVSIHFQLKSILLKKNFQDNNDSVSYKPEIILKNFNNKTGKIIFFLLKNLFPFSPNFKNRNVVSFFYRNNLIFFRFYRYIFSLSGKDVKLQELGPRFIFRFCKVFILF</sequence>
<dbReference type="GO" id="GO:0000460">
    <property type="term" value="P:maturation of 5.8S rRNA"/>
    <property type="evidence" value="ECO:0007669"/>
    <property type="project" value="TreeGrafter"/>
</dbReference>
<evidence type="ECO:0000313" key="3">
    <source>
        <dbReference type="Proteomes" id="UP000243348"/>
    </source>
</evidence>
<dbReference type="PANTHER" id="PTHR22734:SF3">
    <property type="entry name" value="RIBOSOME PRODUCTION FACTOR 1"/>
    <property type="match status" value="1"/>
</dbReference>
<evidence type="ECO:0000259" key="1">
    <source>
        <dbReference type="PROSITE" id="PS50833"/>
    </source>
</evidence>
<dbReference type="GO" id="GO:0042134">
    <property type="term" value="F:rRNA primary transcript binding"/>
    <property type="evidence" value="ECO:0007669"/>
    <property type="project" value="InterPro"/>
</dbReference>
<feature type="domain" description="Brix" evidence="1">
    <location>
        <begin position="7"/>
        <end position="188"/>
    </location>
</feature>
<gene>
    <name evidence="2" type="primary">rpf1</name>
    <name evidence="2" type="ORF">CMESO_535</name>
</gene>
<dbReference type="SUPFAM" id="SSF52954">
    <property type="entry name" value="Class II aaRS ABD-related"/>
    <property type="match status" value="1"/>
</dbReference>
<dbReference type="SMART" id="SM00879">
    <property type="entry name" value="Brix"/>
    <property type="match status" value="1"/>
</dbReference>
<protein>
    <submittedName>
        <fullName evidence="2">Ribosome production factor 1</fullName>
    </submittedName>
</protein>
<dbReference type="AlphaFoldDB" id="J7G8V1"/>
<dbReference type="PROSITE" id="PS50833">
    <property type="entry name" value="BRIX"/>
    <property type="match status" value="1"/>
</dbReference>
<dbReference type="Proteomes" id="UP000243348">
    <property type="component" value="Nucleomorph 3"/>
</dbReference>
<proteinExistence type="predicted"/>
<dbReference type="Gene3D" id="3.40.50.10480">
    <property type="entry name" value="Probable brix-domain ribosomal biogenesis protein"/>
    <property type="match status" value="1"/>
</dbReference>
<dbReference type="InterPro" id="IPR044281">
    <property type="entry name" value="IMP4/RPF1"/>
</dbReference>